<dbReference type="GO" id="GO:0008168">
    <property type="term" value="F:methyltransferase activity"/>
    <property type="evidence" value="ECO:0007669"/>
    <property type="project" value="TreeGrafter"/>
</dbReference>
<dbReference type="Gene3D" id="3.40.50.150">
    <property type="entry name" value="Vaccinia Virus protein VP39"/>
    <property type="match status" value="1"/>
</dbReference>
<protein>
    <recommendedName>
        <fullName evidence="3">Tuberculostearic acid methyltransferase UfaA1-like</fullName>
    </recommendedName>
</protein>
<dbReference type="PANTHER" id="PTHR43675:SF30">
    <property type="entry name" value="CYCLOPROPANE-FATTY-ACYL-PHOSPHOLIPID SYNTHASE"/>
    <property type="match status" value="1"/>
</dbReference>
<evidence type="ECO:0000313" key="2">
    <source>
        <dbReference type="Proteomes" id="UP000813462"/>
    </source>
</evidence>
<dbReference type="Pfam" id="PF13450">
    <property type="entry name" value="NAD_binding_8"/>
    <property type="match status" value="1"/>
</dbReference>
<dbReference type="AlphaFoldDB" id="A0A978V3V2"/>
<dbReference type="SUPFAM" id="SSF53335">
    <property type="entry name" value="S-adenosyl-L-methionine-dependent methyltransferases"/>
    <property type="match status" value="1"/>
</dbReference>
<evidence type="ECO:0000313" key="1">
    <source>
        <dbReference type="EMBL" id="KAH7522035.1"/>
    </source>
</evidence>
<dbReference type="EMBL" id="JAEACU010000007">
    <property type="protein sequence ID" value="KAH7522035.1"/>
    <property type="molecule type" value="Genomic_DNA"/>
</dbReference>
<comment type="caution">
    <text evidence="1">The sequence shown here is derived from an EMBL/GenBank/DDBJ whole genome shotgun (WGS) entry which is preliminary data.</text>
</comment>
<sequence length="751" mass="85028">MEKMRVAVIGGGISGLVSAYVLAKNGVEVDLYEKKDYLGGHSKTVTFDGVDLDPGFMDFNSKKNLFNPYFWQMLREIFKFKNDVIRFQFAVQSGCPSEKVMSFSAYSVLSFFQNHRLLQIFGNPQWLTIKGQSHYFVNKVREKLESGGCRIRAHCEVWKISTSDEGCMVLSGDGLEEVYSRCILAVHAPDALRILAEQATTDELRVLGAFQYVYSMLDILAQCSSENRRNESPFLVTLNPEHQPKQTLFKWSTGHATPSLAASKASLELLHIQGKRGIWFSGEYQGYGFCEDKLKAGIASANGILGERFALLSKPKYTVLSLVETGARQYVTRFLRDYISDGCLILLEEGGTIFTFGKITARCSLKTVLIVHNPQFYWKIMTQAEIGFGDAYVNGDCSFIDNDGGLLHLFEIFIANKDANRSVSNLNKRRSRGWWTPLLFTASISSAKFFLQHIFRQNTVTQARRNISSHYDLSNELFALFLGETMQYSSGIFKSKDEDLDSAQQRKMSILIEKARISKKHEVLDIGCGWGIFAIELVKKTGCKYTGVTLSDKQLKFAQKKVADAGLQDHIRFHLCDYRRLPDTSKFDRIISCEMIEHVGHENMEDFFGCCESVLAEDGIFVLLFIAISDDLYEESRRSSDFIKEYIFPGGCLPSLSRGNISHGCFIKTPCGAPGKYWTSLLHNTQTLDENFLGEPKGSLLIVVFFSKIVALGFDRKFIRTWEYYFDCFAAGFKTHAFNDYQAKSYSFETE</sequence>
<dbReference type="InterPro" id="IPR026669">
    <property type="entry name" value="Arsenite_MeTrfase-like"/>
</dbReference>
<dbReference type="Proteomes" id="UP000813462">
    <property type="component" value="Unassembled WGS sequence"/>
</dbReference>
<dbReference type="Pfam" id="PF02353">
    <property type="entry name" value="CMAS"/>
    <property type="match status" value="1"/>
</dbReference>
<dbReference type="PRINTS" id="PR00419">
    <property type="entry name" value="ADXRDTASE"/>
</dbReference>
<proteinExistence type="predicted"/>
<organism evidence="1 2">
    <name type="scientific">Ziziphus jujuba var. spinosa</name>
    <dbReference type="NCBI Taxonomy" id="714518"/>
    <lineage>
        <taxon>Eukaryota</taxon>
        <taxon>Viridiplantae</taxon>
        <taxon>Streptophyta</taxon>
        <taxon>Embryophyta</taxon>
        <taxon>Tracheophyta</taxon>
        <taxon>Spermatophyta</taxon>
        <taxon>Magnoliopsida</taxon>
        <taxon>eudicotyledons</taxon>
        <taxon>Gunneridae</taxon>
        <taxon>Pentapetalae</taxon>
        <taxon>rosids</taxon>
        <taxon>fabids</taxon>
        <taxon>Rosales</taxon>
        <taxon>Rhamnaceae</taxon>
        <taxon>Paliureae</taxon>
        <taxon>Ziziphus</taxon>
    </lineage>
</organism>
<dbReference type="CDD" id="cd02440">
    <property type="entry name" value="AdoMet_MTases"/>
    <property type="match status" value="1"/>
</dbReference>
<dbReference type="PANTHER" id="PTHR43675">
    <property type="entry name" value="ARSENITE METHYLTRANSFERASE"/>
    <property type="match status" value="1"/>
</dbReference>
<name>A0A978V3V2_ZIZJJ</name>
<accession>A0A978V3V2</accession>
<reference evidence="1" key="1">
    <citation type="journal article" date="2021" name="Front. Plant Sci.">
        <title>Chromosome-Scale Genome Assembly for Chinese Sour Jujube and Insights Into Its Genome Evolution and Domestication Signature.</title>
        <authorList>
            <person name="Shen L.-Y."/>
            <person name="Luo H."/>
            <person name="Wang X.-L."/>
            <person name="Wang X.-M."/>
            <person name="Qiu X.-J."/>
            <person name="Liu H."/>
            <person name="Zhou S.-S."/>
            <person name="Jia K.-H."/>
            <person name="Nie S."/>
            <person name="Bao Y.-T."/>
            <person name="Zhang R.-G."/>
            <person name="Yun Q.-Z."/>
            <person name="Chai Y.-H."/>
            <person name="Lu J.-Y."/>
            <person name="Li Y."/>
            <person name="Zhao S.-W."/>
            <person name="Mao J.-F."/>
            <person name="Jia S.-G."/>
            <person name="Mao Y.-M."/>
        </authorList>
    </citation>
    <scope>NUCLEOTIDE SEQUENCE</scope>
    <source>
        <strain evidence="1">AT0</strain>
        <tissue evidence="1">Leaf</tissue>
    </source>
</reference>
<dbReference type="SUPFAM" id="SSF51905">
    <property type="entry name" value="FAD/NAD(P)-binding domain"/>
    <property type="match status" value="1"/>
</dbReference>
<dbReference type="Gene3D" id="3.50.50.60">
    <property type="entry name" value="FAD/NAD(P)-binding domain"/>
    <property type="match status" value="1"/>
</dbReference>
<evidence type="ECO:0008006" key="3">
    <source>
        <dbReference type="Google" id="ProtNLM"/>
    </source>
</evidence>
<gene>
    <name evidence="1" type="ORF">FEM48_Zijuj07G0095200</name>
</gene>
<dbReference type="InterPro" id="IPR029063">
    <property type="entry name" value="SAM-dependent_MTases_sf"/>
</dbReference>
<dbReference type="InterPro" id="IPR036188">
    <property type="entry name" value="FAD/NAD-bd_sf"/>
</dbReference>